<reference evidence="3" key="1">
    <citation type="journal article" date="2014" name="Int. J. Syst. Evol. Microbiol.">
        <title>Complete genome sequence of Corynebacterium casei LMG S-19264T (=DSM 44701T), isolated from a smear-ripened cheese.</title>
        <authorList>
            <consortium name="US DOE Joint Genome Institute (JGI-PGF)"/>
            <person name="Walter F."/>
            <person name="Albersmeier A."/>
            <person name="Kalinowski J."/>
            <person name="Ruckert C."/>
        </authorList>
    </citation>
    <scope>NUCLEOTIDE SEQUENCE</scope>
    <source>
        <strain evidence="3">CGMCC 1.10859</strain>
    </source>
</reference>
<sequence>MNTAALSRKGRRALQSEAQRTYGVPGPAALALHEAYMALNHKDAVTATTRAQEVSRSHPDSQHPWVILGIVALNRHEAETARRFFEEARRVAPDAPQPLAGLGKALVLQGDVFAAVDLFAAALQAGSSDRPMIRLYADLMSSMNRLTEVARTLERAAARLRDPALYHMLAEIYLTAEEYPKAIAAFDAEYALAPETADARIGQVKAAQYRHDHARAEQLTAALLTEMPDRDELISLRMTALRNLGRAEEALHLLDAQFSAPIYYKRALAVAAHVYLDQGARQAAGHAFRAADALTDEESLWSGRAYGTFCFGEGRFDEGAPFYARRQPEANRHKIPFASSAPENLAGRKRLYLMQEQGIGDQLALMPLIALAPLAEGAEITFVGDPRMEAALRGNTLGLRFREEIEFTKEQIAGGEIIFVGDLTRYLPARPRAAPLGGYLRPDPARVAQLRKRYRDMATGAPVVGVAWRSGDRLTGWHRSVALPDLAARLPGGALVVNLQYGDCAAELAAASARRPDLTFLDDPEVDQMRDLAAFLAQIQAIDRIVTIDNTTAHACGAVGHADTHVLLPAGAECMWYWGREGRDDPWFGMLHLHRQARPRDWSAPLDAIETLFSGVAHTRSG</sequence>
<dbReference type="SUPFAM" id="SSF48452">
    <property type="entry name" value="TPR-like"/>
    <property type="match status" value="2"/>
</dbReference>
<keyword evidence="1" id="KW-0802">TPR repeat</keyword>
<evidence type="ECO:0008006" key="7">
    <source>
        <dbReference type="Google" id="ProtNLM"/>
    </source>
</evidence>
<comment type="caution">
    <text evidence="3">The sequence shown here is derived from an EMBL/GenBank/DDBJ whole genome shotgun (WGS) entry which is preliminary data.</text>
</comment>
<reference evidence="4 5" key="2">
    <citation type="submission" date="2016-10" db="EMBL/GenBank/DDBJ databases">
        <authorList>
            <person name="Varghese N."/>
            <person name="Submissions S."/>
        </authorList>
    </citation>
    <scope>NUCLEOTIDE SEQUENCE [LARGE SCALE GENOMIC DNA]</scope>
    <source>
        <strain evidence="4 5">DSM 24802</strain>
    </source>
</reference>
<name>A0AAN4ZXY7_9RHOB</name>
<evidence type="ECO:0000256" key="2">
    <source>
        <dbReference type="SAM" id="MobiDB-lite"/>
    </source>
</evidence>
<dbReference type="Proteomes" id="UP000634647">
    <property type="component" value="Unassembled WGS sequence"/>
</dbReference>
<dbReference type="AlphaFoldDB" id="A0AAN4ZXY7"/>
<feature type="region of interest" description="Disordered" evidence="2">
    <location>
        <begin position="1"/>
        <end position="20"/>
    </location>
</feature>
<organism evidence="3 6">
    <name type="scientific">Allgaiera indica</name>
    <dbReference type="NCBI Taxonomy" id="765699"/>
    <lineage>
        <taxon>Bacteria</taxon>
        <taxon>Pseudomonadati</taxon>
        <taxon>Pseudomonadota</taxon>
        <taxon>Alphaproteobacteria</taxon>
        <taxon>Rhodobacterales</taxon>
        <taxon>Paracoccaceae</taxon>
        <taxon>Allgaiera</taxon>
    </lineage>
</organism>
<keyword evidence="5" id="KW-1185">Reference proteome</keyword>
<accession>A0AAN4ZXY7</accession>
<evidence type="ECO:0000313" key="4">
    <source>
        <dbReference type="EMBL" id="SDW31351.1"/>
    </source>
</evidence>
<dbReference type="EMBL" id="BNAB01000002">
    <property type="protein sequence ID" value="GHD99207.1"/>
    <property type="molecule type" value="Genomic_DNA"/>
</dbReference>
<dbReference type="InterPro" id="IPR019734">
    <property type="entry name" value="TPR_rpt"/>
</dbReference>
<protein>
    <recommendedName>
        <fullName evidence="7">Tetratricopeptide repeat protein</fullName>
    </recommendedName>
</protein>
<evidence type="ECO:0000256" key="1">
    <source>
        <dbReference type="PROSITE-ProRule" id="PRU00339"/>
    </source>
</evidence>
<feature type="repeat" description="TPR" evidence="1">
    <location>
        <begin position="163"/>
        <end position="196"/>
    </location>
</feature>
<dbReference type="Gene3D" id="1.25.40.10">
    <property type="entry name" value="Tetratricopeptide repeat domain"/>
    <property type="match status" value="1"/>
</dbReference>
<reference evidence="3" key="3">
    <citation type="submission" date="2023-06" db="EMBL/GenBank/DDBJ databases">
        <authorList>
            <person name="Sun Q."/>
            <person name="Zhou Y."/>
        </authorList>
    </citation>
    <scope>NUCLEOTIDE SEQUENCE</scope>
    <source>
        <strain evidence="3">CGMCC 1.10859</strain>
    </source>
</reference>
<evidence type="ECO:0000313" key="6">
    <source>
        <dbReference type="Proteomes" id="UP000634647"/>
    </source>
</evidence>
<dbReference type="EMBL" id="FNOB01000002">
    <property type="protein sequence ID" value="SDW31351.1"/>
    <property type="molecule type" value="Genomic_DNA"/>
</dbReference>
<dbReference type="Proteomes" id="UP000199541">
    <property type="component" value="Unassembled WGS sequence"/>
</dbReference>
<evidence type="ECO:0000313" key="5">
    <source>
        <dbReference type="Proteomes" id="UP000199541"/>
    </source>
</evidence>
<gene>
    <name evidence="3" type="ORF">GCM10008024_05660</name>
    <name evidence="4" type="ORF">SAMN05444006_102309</name>
</gene>
<dbReference type="RefSeq" id="WP_035841793.1">
    <property type="nucleotide sequence ID" value="NZ_BNAB01000002.1"/>
</dbReference>
<dbReference type="InterPro" id="IPR011990">
    <property type="entry name" value="TPR-like_helical_dom_sf"/>
</dbReference>
<dbReference type="SUPFAM" id="SSF53756">
    <property type="entry name" value="UDP-Glycosyltransferase/glycogen phosphorylase"/>
    <property type="match status" value="1"/>
</dbReference>
<evidence type="ECO:0000313" key="3">
    <source>
        <dbReference type="EMBL" id="GHD99207.1"/>
    </source>
</evidence>
<proteinExistence type="predicted"/>
<dbReference type="PROSITE" id="PS50005">
    <property type="entry name" value="TPR"/>
    <property type="match status" value="1"/>
</dbReference>